<dbReference type="InterPro" id="IPR005959">
    <property type="entry name" value="Fumarylacetoacetase"/>
</dbReference>
<dbReference type="EMBL" id="STFG01000001">
    <property type="protein sequence ID" value="THU05192.1"/>
    <property type="molecule type" value="Genomic_DNA"/>
</dbReference>
<evidence type="ECO:0000259" key="15">
    <source>
        <dbReference type="Pfam" id="PF01557"/>
    </source>
</evidence>
<dbReference type="AlphaFoldDB" id="A0A4S8FHB3"/>
<proteinExistence type="predicted"/>
<dbReference type="Gene3D" id="2.30.30.230">
    <property type="entry name" value="Fumarylacetoacetase, N-terminal domain"/>
    <property type="match status" value="1"/>
</dbReference>
<comment type="cofactor">
    <cofactor evidence="1 13">
        <name>Ca(2+)</name>
        <dbReference type="ChEBI" id="CHEBI:29108"/>
    </cofactor>
</comment>
<evidence type="ECO:0000256" key="9">
    <source>
        <dbReference type="ARBA" id="ARBA00022878"/>
    </source>
</evidence>
<evidence type="ECO:0000259" key="16">
    <source>
        <dbReference type="Pfam" id="PF09298"/>
    </source>
</evidence>
<evidence type="ECO:0000256" key="10">
    <source>
        <dbReference type="ARBA" id="ARBA00023232"/>
    </source>
</evidence>
<feature type="binding site" evidence="13">
    <location>
        <position position="132"/>
    </location>
    <ligand>
        <name>Ca(2+)</name>
        <dbReference type="ChEBI" id="CHEBI:29108"/>
    </ligand>
</feature>
<dbReference type="Proteomes" id="UP000308917">
    <property type="component" value="Unassembled WGS sequence"/>
</dbReference>
<evidence type="ECO:0000256" key="4">
    <source>
        <dbReference type="ARBA" id="ARBA00012094"/>
    </source>
</evidence>
<keyword evidence="18" id="KW-1185">Reference proteome</keyword>
<dbReference type="GO" id="GO:0006559">
    <property type="term" value="P:L-phenylalanine catabolic process"/>
    <property type="evidence" value="ECO:0007669"/>
    <property type="project" value="UniProtKB-UniPathway"/>
</dbReference>
<evidence type="ECO:0000256" key="3">
    <source>
        <dbReference type="ARBA" id="ARBA00004782"/>
    </source>
</evidence>
<dbReference type="SUPFAM" id="SSF63433">
    <property type="entry name" value="Fumarylacetoacetate hydrolase, FAH, N-terminal domain"/>
    <property type="match status" value="1"/>
</dbReference>
<dbReference type="PANTHER" id="PTHR43069">
    <property type="entry name" value="FUMARYLACETOACETASE"/>
    <property type="match status" value="1"/>
</dbReference>
<feature type="binding site" evidence="12">
    <location>
        <position position="245"/>
    </location>
    <ligand>
        <name>substrate</name>
    </ligand>
</feature>
<evidence type="ECO:0000256" key="1">
    <source>
        <dbReference type="ARBA" id="ARBA00001913"/>
    </source>
</evidence>
<dbReference type="GO" id="GO:0046872">
    <property type="term" value="F:metal ion binding"/>
    <property type="evidence" value="ECO:0007669"/>
    <property type="project" value="UniProtKB-KW"/>
</dbReference>
<feature type="binding site" evidence="13">
    <location>
        <position position="262"/>
    </location>
    <ligand>
        <name>Mg(2+)</name>
        <dbReference type="ChEBI" id="CHEBI:18420"/>
    </ligand>
</feature>
<feature type="binding site" evidence="13">
    <location>
        <position position="204"/>
    </location>
    <ligand>
        <name>Ca(2+)</name>
        <dbReference type="ChEBI" id="CHEBI:29108"/>
    </ligand>
</feature>
<feature type="binding site" evidence="12">
    <location>
        <position position="134"/>
    </location>
    <ligand>
        <name>substrate</name>
    </ligand>
</feature>
<dbReference type="InterPro" id="IPR036462">
    <property type="entry name" value="Fumarylacetoacetase_N_sf"/>
</dbReference>
<feature type="domain" description="Fumarylacetoacetase-like C-terminal" evidence="15">
    <location>
        <begin position="138"/>
        <end position="427"/>
    </location>
</feature>
<comment type="cofactor">
    <cofactor evidence="2 13">
        <name>Mg(2+)</name>
        <dbReference type="ChEBI" id="CHEBI:18420"/>
    </cofactor>
</comment>
<feature type="binding site" evidence="12">
    <location>
        <position position="365"/>
    </location>
    <ligand>
        <name>substrate</name>
    </ligand>
</feature>
<sequence>MHSLLTPNATHDTNLTSWVASANVPHADFPIQNLPWGRYRPLGDRTGDDAPSWRLGVAIGDYILDARAAGVIDTDDLNTIMALPVQQRLQIRQQLSDGLKTGSAQEKAWSKLLTAQSQAQMGLPCHIGDYTDFYTGIHHATSVGKLFRPDQPLMPNYQWVPIGYHGRSSSIGVSGNNFKRPQGQTKTPDAPTPSFGPSKRLDYELELGFLVAQGNAQGSCIALEQAEEHLFGVVLLNDWSARDIQAWEYQPLGPFLAKNFASTISPWVITNEALAPFRSAFTRAPNDPQPLPYLDGQQNREKGQLGITLEVLLQTAQMAQNNEPPARLSIGRADQAAYWTAAQLIAHHTINGCNLQPGDLLGSGTLSGATPHEAGSLLELTQGGKQPITLLNGELRTFLQDGDTLILRGWCEREGAARIGLGQVQATILPA</sequence>
<dbReference type="NCBIfam" id="TIGR01266">
    <property type="entry name" value="fum_ac_acetase"/>
    <property type="match status" value="1"/>
</dbReference>
<evidence type="ECO:0000256" key="14">
    <source>
        <dbReference type="SAM" id="MobiDB-lite"/>
    </source>
</evidence>
<dbReference type="Gene3D" id="3.90.850.10">
    <property type="entry name" value="Fumarylacetoacetase-like, C-terminal domain"/>
    <property type="match status" value="1"/>
</dbReference>
<feature type="active site" description="Proton acceptor" evidence="11">
    <location>
        <position position="139"/>
    </location>
</feature>
<evidence type="ECO:0000256" key="5">
    <source>
        <dbReference type="ARBA" id="ARBA00022723"/>
    </source>
</evidence>
<evidence type="ECO:0000256" key="8">
    <source>
        <dbReference type="ARBA" id="ARBA00022842"/>
    </source>
</evidence>
<protein>
    <recommendedName>
        <fullName evidence="4">fumarylacetoacetase</fullName>
        <ecNumber evidence="4">3.7.1.2</ecNumber>
    </recommendedName>
</protein>
<evidence type="ECO:0000256" key="13">
    <source>
        <dbReference type="PIRSR" id="PIRSR605959-3"/>
    </source>
</evidence>
<evidence type="ECO:0000256" key="6">
    <source>
        <dbReference type="ARBA" id="ARBA00022801"/>
    </source>
</evidence>
<name>A0A4S8FHB3_9BURK</name>
<dbReference type="OrthoDB" id="3766879at2"/>
<evidence type="ECO:0000256" key="2">
    <source>
        <dbReference type="ARBA" id="ARBA00001946"/>
    </source>
</evidence>
<feature type="region of interest" description="Disordered" evidence="14">
    <location>
        <begin position="173"/>
        <end position="195"/>
    </location>
</feature>
<evidence type="ECO:0000256" key="12">
    <source>
        <dbReference type="PIRSR" id="PIRSR605959-2"/>
    </source>
</evidence>
<reference evidence="17 18" key="1">
    <citation type="journal article" date="2015" name="Antonie Van Leeuwenhoek">
        <title>Lampropedia puyangensis sp. nov., isolated from symptomatic bark of Populus ? euramericana canker and emended description of Lampropedia hyalina (Ehrenberg 1832) Lee et al. 2004.</title>
        <authorList>
            <person name="Li Y."/>
            <person name="Wang T."/>
            <person name="Piao C.G."/>
            <person name="Wang L.F."/>
            <person name="Tian G.Z."/>
            <person name="Zhu T.H."/>
            <person name="Guo M.W."/>
        </authorList>
    </citation>
    <scope>NUCLEOTIDE SEQUENCE [LARGE SCALE GENOMIC DNA]</scope>
    <source>
        <strain evidence="17 18">2-bin</strain>
    </source>
</reference>
<feature type="domain" description="Fumarylacetoacetase N-terminal" evidence="16">
    <location>
        <begin position="32"/>
        <end position="124"/>
    </location>
</feature>
<accession>A0A4S8FHB3</accession>
<keyword evidence="10" id="KW-0585">Phenylalanine catabolism</keyword>
<keyword evidence="5 13" id="KW-0479">Metal-binding</keyword>
<keyword evidence="6 17" id="KW-0378">Hydrolase</keyword>
<evidence type="ECO:0000313" key="18">
    <source>
        <dbReference type="Proteomes" id="UP000308917"/>
    </source>
</evidence>
<dbReference type="Pfam" id="PF01557">
    <property type="entry name" value="FAA_hydrolase"/>
    <property type="match status" value="1"/>
</dbReference>
<keyword evidence="9" id="KW-0828">Tyrosine catabolism</keyword>
<dbReference type="InterPro" id="IPR015377">
    <property type="entry name" value="Fumarylacetoacetase_N"/>
</dbReference>
<feature type="binding site" evidence="12">
    <location>
        <position position="249"/>
    </location>
    <ligand>
        <name>substrate</name>
    </ligand>
</feature>
<gene>
    <name evidence="17" type="primary">fahA</name>
    <name evidence="17" type="ORF">E9531_01150</name>
</gene>
<dbReference type="PANTHER" id="PTHR43069:SF2">
    <property type="entry name" value="FUMARYLACETOACETASE"/>
    <property type="match status" value="1"/>
</dbReference>
<feature type="binding site" evidence="13">
    <location>
        <position position="238"/>
    </location>
    <ligand>
        <name>Mg(2+)</name>
        <dbReference type="ChEBI" id="CHEBI:18420"/>
    </ligand>
</feature>
<dbReference type="SUPFAM" id="SSF56529">
    <property type="entry name" value="FAH"/>
    <property type="match status" value="1"/>
</dbReference>
<evidence type="ECO:0000256" key="7">
    <source>
        <dbReference type="ARBA" id="ARBA00022837"/>
    </source>
</evidence>
<dbReference type="InterPro" id="IPR011234">
    <property type="entry name" value="Fumarylacetoacetase-like_C"/>
</dbReference>
<dbReference type="GO" id="GO:1902000">
    <property type="term" value="P:homogentisate catabolic process"/>
    <property type="evidence" value="ECO:0007669"/>
    <property type="project" value="TreeGrafter"/>
</dbReference>
<comment type="caution">
    <text evidence="17">The sequence shown here is derived from an EMBL/GenBank/DDBJ whole genome shotgun (WGS) entry which is preliminary data.</text>
</comment>
<keyword evidence="7 13" id="KW-0106">Calcium</keyword>
<dbReference type="EC" id="3.7.1.2" evidence="4"/>
<evidence type="ECO:0000313" key="17">
    <source>
        <dbReference type="EMBL" id="THU05192.1"/>
    </source>
</evidence>
<dbReference type="Pfam" id="PF09298">
    <property type="entry name" value="FAA_hydrolase_N"/>
    <property type="match status" value="1"/>
</dbReference>
<feature type="binding site" evidence="13">
    <location>
        <position position="258"/>
    </location>
    <ligand>
        <name>Mg(2+)</name>
        <dbReference type="ChEBI" id="CHEBI:18420"/>
    </ligand>
</feature>
<dbReference type="InterPro" id="IPR036663">
    <property type="entry name" value="Fumarylacetoacetase_C_sf"/>
</dbReference>
<dbReference type="GO" id="GO:0004334">
    <property type="term" value="F:fumarylacetoacetase activity"/>
    <property type="evidence" value="ECO:0007669"/>
    <property type="project" value="UniProtKB-EC"/>
</dbReference>
<feature type="binding site" evidence="13">
    <location>
        <position position="238"/>
    </location>
    <ligand>
        <name>Ca(2+)</name>
        <dbReference type="ChEBI" id="CHEBI:29108"/>
    </ligand>
</feature>
<comment type="pathway">
    <text evidence="3">Amino-acid degradation; L-phenylalanine degradation; acetoacetate and fumarate from L-phenylalanine: step 6/6.</text>
</comment>
<dbReference type="RefSeq" id="WP_136571903.1">
    <property type="nucleotide sequence ID" value="NZ_STFG01000001.1"/>
</dbReference>
<dbReference type="UniPathway" id="UPA00139">
    <property type="reaction ID" value="UER00341"/>
</dbReference>
<dbReference type="GO" id="GO:0006572">
    <property type="term" value="P:L-tyrosine catabolic process"/>
    <property type="evidence" value="ECO:0007669"/>
    <property type="project" value="UniProtKB-KW"/>
</dbReference>
<evidence type="ECO:0000256" key="11">
    <source>
        <dbReference type="PIRSR" id="PIRSR605959-1"/>
    </source>
</evidence>
<organism evidence="17 18">
    <name type="scientific">Lampropedia puyangensis</name>
    <dbReference type="NCBI Taxonomy" id="1330072"/>
    <lineage>
        <taxon>Bacteria</taxon>
        <taxon>Pseudomonadati</taxon>
        <taxon>Pseudomonadota</taxon>
        <taxon>Betaproteobacteria</taxon>
        <taxon>Burkholderiales</taxon>
        <taxon>Comamonadaceae</taxon>
        <taxon>Lampropedia</taxon>
    </lineage>
</organism>
<feature type="binding site" evidence="13">
    <location>
        <position position="206"/>
    </location>
    <ligand>
        <name>Ca(2+)</name>
        <dbReference type="ChEBI" id="CHEBI:29108"/>
    </ligand>
</feature>
<feature type="compositionally biased region" description="Polar residues" evidence="14">
    <location>
        <begin position="173"/>
        <end position="187"/>
    </location>
</feature>
<keyword evidence="8 13" id="KW-0460">Magnesium</keyword>
<feature type="binding site" evidence="12">
    <location>
        <position position="148"/>
    </location>
    <ligand>
        <name>substrate</name>
    </ligand>
</feature>